<dbReference type="PANTHER" id="PTHR32347">
    <property type="entry name" value="EFFLUX SYSTEM COMPONENT YKNX-RELATED"/>
    <property type="match status" value="1"/>
</dbReference>
<keyword evidence="2" id="KW-0175">Coiled coil</keyword>
<protein>
    <submittedName>
        <fullName evidence="4">HlyD family efflux transporter periplasmic adaptor subunit</fullName>
    </submittedName>
</protein>
<keyword evidence="5" id="KW-1185">Reference proteome</keyword>
<dbReference type="InterPro" id="IPR011053">
    <property type="entry name" value="Single_hybrid_motif"/>
</dbReference>
<keyword evidence="3" id="KW-0472">Membrane</keyword>
<evidence type="ECO:0000313" key="5">
    <source>
        <dbReference type="Proteomes" id="UP001302349"/>
    </source>
</evidence>
<comment type="subcellular location">
    <subcellularLocation>
        <location evidence="1">Cell envelope</location>
    </subcellularLocation>
</comment>
<keyword evidence="3" id="KW-1133">Transmembrane helix</keyword>
<gene>
    <name evidence="4" type="ORF">RT717_20585</name>
</gene>
<evidence type="ECO:0000256" key="3">
    <source>
        <dbReference type="SAM" id="Phobius"/>
    </source>
</evidence>
<dbReference type="InterPro" id="IPR050465">
    <property type="entry name" value="UPF0194_transport"/>
</dbReference>
<dbReference type="RefSeq" id="WP_317488237.1">
    <property type="nucleotide sequence ID" value="NZ_CP136051.1"/>
</dbReference>
<feature type="transmembrane region" description="Helical" evidence="3">
    <location>
        <begin position="33"/>
        <end position="52"/>
    </location>
</feature>
<organism evidence="4 5">
    <name type="scientific">Imperialibacter roseus</name>
    <dbReference type="NCBI Taxonomy" id="1324217"/>
    <lineage>
        <taxon>Bacteria</taxon>
        <taxon>Pseudomonadati</taxon>
        <taxon>Bacteroidota</taxon>
        <taxon>Cytophagia</taxon>
        <taxon>Cytophagales</taxon>
        <taxon>Flammeovirgaceae</taxon>
        <taxon>Imperialibacter</taxon>
    </lineage>
</organism>
<proteinExistence type="predicted"/>
<dbReference type="SUPFAM" id="SSF51230">
    <property type="entry name" value="Single hybrid motif"/>
    <property type="match status" value="1"/>
</dbReference>
<name>A0ABZ0IKC4_9BACT</name>
<evidence type="ECO:0000256" key="1">
    <source>
        <dbReference type="ARBA" id="ARBA00004196"/>
    </source>
</evidence>
<sequence length="451" mass="51546">MLNISNNSINREEILKDQSAYQDVMETSASRKLVFLLSALLFVFLVMLFFPWTQNIRARGKLTTLRPENREQNIHSMITGRIENWFVREGQLVTKGDTIVFISEVKSEYLDPMLIERSTNQTDAKKASIDTYVSKAQALAEQIAALEKNQILKTEQAENYFNQSRLKVLSDSIDFETALVNYEIAQKQFDRQQTLYDQGLKSLTELEQRKQKLQEALYKKISIENKWLASKNEFINAKLNLSVVRNEFSEKIAKAKSDRMSALSDALQAEGDFNKLSIQQSSYTKRSGFYYITAPQDGYVTKARITGIGETVKEGEAVFSFIPVNYDLAVEMYVRPIDLPLIEEGRKVQLQFDGWPALVFNGWPGMSFGTYSGRIVAYDRAASPNGQFRVLVAPDPNTAEWPQLLRLGSGTYGIALLKKVPVWYELWRNLNGFPPDFYKEEAAYNPDKKSK</sequence>
<reference evidence="4 5" key="1">
    <citation type="journal article" date="2023" name="Microbiol. Resour. Announc.">
        <title>Complete Genome Sequence of Imperialibacter roseus strain P4T.</title>
        <authorList>
            <person name="Tizabi D.R."/>
            <person name="Bachvaroff T."/>
            <person name="Hill R.T."/>
        </authorList>
    </citation>
    <scope>NUCLEOTIDE SEQUENCE [LARGE SCALE GENOMIC DNA]</scope>
    <source>
        <strain evidence="4 5">P4T</strain>
    </source>
</reference>
<accession>A0ABZ0IKC4</accession>
<dbReference type="PANTHER" id="PTHR32347:SF23">
    <property type="entry name" value="BLL5650 PROTEIN"/>
    <property type="match status" value="1"/>
</dbReference>
<dbReference type="Proteomes" id="UP001302349">
    <property type="component" value="Chromosome"/>
</dbReference>
<dbReference type="Gene3D" id="2.40.50.100">
    <property type="match status" value="1"/>
</dbReference>
<evidence type="ECO:0000313" key="4">
    <source>
        <dbReference type="EMBL" id="WOK05475.1"/>
    </source>
</evidence>
<evidence type="ECO:0000256" key="2">
    <source>
        <dbReference type="ARBA" id="ARBA00023054"/>
    </source>
</evidence>
<dbReference type="EMBL" id="CP136051">
    <property type="protein sequence ID" value="WOK05475.1"/>
    <property type="molecule type" value="Genomic_DNA"/>
</dbReference>
<keyword evidence="3" id="KW-0812">Transmembrane</keyword>